<reference evidence="1" key="2">
    <citation type="submission" date="2013-10" db="EMBL/GenBank/DDBJ databases">
        <authorList>
            <person name="Aslett M."/>
        </authorList>
    </citation>
    <scope>NUCLEOTIDE SEQUENCE [LARGE SCALE GENOMIC DNA]</scope>
    <source>
        <strain evidence="1">Houghton</strain>
    </source>
</reference>
<name>U6LT76_9EIME</name>
<evidence type="ECO:0000313" key="2">
    <source>
        <dbReference type="Proteomes" id="UP000030750"/>
    </source>
</evidence>
<dbReference type="VEuPathDB" id="ToxoDB:EBH_0007170"/>
<accession>U6LT76</accession>
<keyword evidence="2" id="KW-1185">Reference proteome</keyword>
<organism evidence="1 2">
    <name type="scientific">Eimeria brunetti</name>
    <dbReference type="NCBI Taxonomy" id="51314"/>
    <lineage>
        <taxon>Eukaryota</taxon>
        <taxon>Sar</taxon>
        <taxon>Alveolata</taxon>
        <taxon>Apicomplexa</taxon>
        <taxon>Conoidasida</taxon>
        <taxon>Coccidia</taxon>
        <taxon>Eucoccidiorida</taxon>
        <taxon>Eimeriorina</taxon>
        <taxon>Eimeriidae</taxon>
        <taxon>Eimeria</taxon>
    </lineage>
</organism>
<gene>
    <name evidence="1" type="ORF">EBH_0007170</name>
</gene>
<proteinExistence type="predicted"/>
<reference evidence="1" key="1">
    <citation type="submission" date="2013-10" db="EMBL/GenBank/DDBJ databases">
        <title>Genomic analysis of the causative agents of coccidiosis in chickens.</title>
        <authorList>
            <person name="Reid A.J."/>
            <person name="Blake D."/>
            <person name="Billington K."/>
            <person name="Browne H."/>
            <person name="Dunn M."/>
            <person name="Hung S."/>
            <person name="Kawahara F."/>
            <person name="Miranda-Saavedra D."/>
            <person name="Mourier T."/>
            <person name="Nagra H."/>
            <person name="Otto T.D."/>
            <person name="Rawlings N."/>
            <person name="Sanchez A."/>
            <person name="Sanders M."/>
            <person name="Subramaniam C."/>
            <person name="Tay Y."/>
            <person name="Dear P."/>
            <person name="Doerig C."/>
            <person name="Gruber A."/>
            <person name="Parkinson J."/>
            <person name="Shirley M."/>
            <person name="Wan K.L."/>
            <person name="Berriman M."/>
            <person name="Tomley F."/>
            <person name="Pain A."/>
        </authorList>
    </citation>
    <scope>NUCLEOTIDE SEQUENCE [LARGE SCALE GENOMIC DNA]</scope>
    <source>
        <strain evidence="1">Houghton</strain>
    </source>
</reference>
<protein>
    <submittedName>
        <fullName evidence="1">Uncharacterized protein</fullName>
    </submittedName>
</protein>
<dbReference type="AlphaFoldDB" id="U6LT76"/>
<dbReference type="EMBL" id="HG713314">
    <property type="protein sequence ID" value="CDJ53361.1"/>
    <property type="molecule type" value="Genomic_DNA"/>
</dbReference>
<evidence type="ECO:0000313" key="1">
    <source>
        <dbReference type="EMBL" id="CDJ53361.1"/>
    </source>
</evidence>
<sequence length="173" mass="18854">MFDRLLSHLVRKQSAGITGGRGLGAQLVLENVDPSAGRIKERAVPLEWQQRFTENRLILQMAVCSTQTSLDQLEMPVYGHMATLMGGPSSWVNRHSVQECTTAGGAFFCLTGIQKLPPVIGDVYNSPSADAMMGFVGFSCCKLRRITSLVAGLALVLLSSLQEKMLECYDLTT</sequence>
<dbReference type="Proteomes" id="UP000030750">
    <property type="component" value="Unassembled WGS sequence"/>
</dbReference>